<evidence type="ECO:0000256" key="3">
    <source>
        <dbReference type="PROSITE-ProRule" id="PRU00339"/>
    </source>
</evidence>
<keyword evidence="6" id="KW-1185">Reference proteome</keyword>
<name>A0A485LCH3_9STRA</name>
<dbReference type="SMART" id="SM00028">
    <property type="entry name" value="TPR"/>
    <property type="match status" value="3"/>
</dbReference>
<dbReference type="InterPro" id="IPR019734">
    <property type="entry name" value="TPR_rpt"/>
</dbReference>
<dbReference type="OrthoDB" id="10031679at2759"/>
<evidence type="ECO:0000313" key="5">
    <source>
        <dbReference type="EMBL" id="VFT96125.1"/>
    </source>
</evidence>
<feature type="repeat" description="TPR" evidence="3">
    <location>
        <begin position="237"/>
        <end position="270"/>
    </location>
</feature>
<evidence type="ECO:0000256" key="1">
    <source>
        <dbReference type="ARBA" id="ARBA00022737"/>
    </source>
</evidence>
<evidence type="ECO:0000313" key="6">
    <source>
        <dbReference type="Proteomes" id="UP000332933"/>
    </source>
</evidence>
<accession>A0A485LCH3</accession>
<dbReference type="EMBL" id="CAADRA010006541">
    <property type="protein sequence ID" value="VFT96125.1"/>
    <property type="molecule type" value="Genomic_DNA"/>
</dbReference>
<gene>
    <name evidence="5" type="primary">Aste57867_19411</name>
    <name evidence="4" type="ORF">As57867_019347</name>
    <name evidence="5" type="ORF">ASTE57867_19411</name>
</gene>
<keyword evidence="2 3" id="KW-0802">TPR repeat</keyword>
<dbReference type="PROSITE" id="PS50293">
    <property type="entry name" value="TPR_REGION"/>
    <property type="match status" value="1"/>
</dbReference>
<organism evidence="5 6">
    <name type="scientific">Aphanomyces stellatus</name>
    <dbReference type="NCBI Taxonomy" id="120398"/>
    <lineage>
        <taxon>Eukaryota</taxon>
        <taxon>Sar</taxon>
        <taxon>Stramenopiles</taxon>
        <taxon>Oomycota</taxon>
        <taxon>Saprolegniomycetes</taxon>
        <taxon>Saprolegniales</taxon>
        <taxon>Verrucalvaceae</taxon>
        <taxon>Aphanomyces</taxon>
    </lineage>
</organism>
<evidence type="ECO:0000313" key="4">
    <source>
        <dbReference type="EMBL" id="KAF0689139.1"/>
    </source>
</evidence>
<proteinExistence type="predicted"/>
<evidence type="ECO:0000256" key="2">
    <source>
        <dbReference type="ARBA" id="ARBA00022803"/>
    </source>
</evidence>
<dbReference type="Pfam" id="PF13424">
    <property type="entry name" value="TPR_12"/>
    <property type="match status" value="3"/>
</dbReference>
<dbReference type="EMBL" id="VJMH01006520">
    <property type="protein sequence ID" value="KAF0689139.1"/>
    <property type="molecule type" value="Genomic_DNA"/>
</dbReference>
<sequence>MHRAVSTIRVLRRATALRMPVQRVAAAPLTASRSFSTIHVPVTSTPGRKADFNAVESEIAGMQQKIREFYSKGDFVSGLEIAEICRDTVKVHFGEEHPVYASTLNNMALMQKNLSLLEESIATYEHALRVYKACVGENHASWATTLHNLGGVHRLHSHALTGMKKIESLDLALECFEESLRVRRDILAADHPDIAISMCNVGILYWHTHKKAKAEDMLVDAVERLEAKVGPSSPLTALAYNNLGIVYKELGKFDPALDLFGRAADIRRASLGELHVETITTMHNLAETLRAAGRDDEATKIQEAILELVGDEEDNHPPEKQ</sequence>
<dbReference type="PANTHER" id="PTHR45641:SF19">
    <property type="entry name" value="NEPHROCYSTIN-3"/>
    <property type="match status" value="1"/>
</dbReference>
<dbReference type="SUPFAM" id="SSF48452">
    <property type="entry name" value="TPR-like"/>
    <property type="match status" value="2"/>
</dbReference>
<protein>
    <submittedName>
        <fullName evidence="5">Aste57867_19411 protein</fullName>
    </submittedName>
</protein>
<dbReference type="Gene3D" id="1.25.40.10">
    <property type="entry name" value="Tetratricopeptide repeat domain"/>
    <property type="match status" value="2"/>
</dbReference>
<dbReference type="Proteomes" id="UP000332933">
    <property type="component" value="Unassembled WGS sequence"/>
</dbReference>
<dbReference type="AlphaFoldDB" id="A0A485LCH3"/>
<dbReference type="InterPro" id="IPR011990">
    <property type="entry name" value="TPR-like_helical_dom_sf"/>
</dbReference>
<keyword evidence="1" id="KW-0677">Repeat</keyword>
<reference evidence="4" key="2">
    <citation type="submission" date="2019-06" db="EMBL/GenBank/DDBJ databases">
        <title>Genomics analysis of Aphanomyces spp. identifies a new class of oomycete effector associated with host adaptation.</title>
        <authorList>
            <person name="Gaulin E."/>
        </authorList>
    </citation>
    <scope>NUCLEOTIDE SEQUENCE</scope>
    <source>
        <strain evidence="4">CBS 578.67</strain>
    </source>
</reference>
<dbReference type="PANTHER" id="PTHR45641">
    <property type="entry name" value="TETRATRICOPEPTIDE REPEAT PROTEIN (AFU_ORTHOLOGUE AFUA_6G03870)"/>
    <property type="match status" value="1"/>
</dbReference>
<reference evidence="5 6" key="1">
    <citation type="submission" date="2019-03" db="EMBL/GenBank/DDBJ databases">
        <authorList>
            <person name="Gaulin E."/>
            <person name="Dumas B."/>
        </authorList>
    </citation>
    <scope>NUCLEOTIDE SEQUENCE [LARGE SCALE GENOMIC DNA]</scope>
    <source>
        <strain evidence="5">CBS 568.67</strain>
    </source>
</reference>
<dbReference type="PROSITE" id="PS50005">
    <property type="entry name" value="TPR"/>
    <property type="match status" value="1"/>
</dbReference>